<keyword evidence="4 5" id="KW-0378">Hydrolase</keyword>
<dbReference type="EMBL" id="CP002467">
    <property type="protein sequence ID" value="ADV84056.1"/>
    <property type="molecule type" value="Genomic_DNA"/>
</dbReference>
<accession>E8V874</accession>
<dbReference type="GO" id="GO:0004540">
    <property type="term" value="F:RNA nuclease activity"/>
    <property type="evidence" value="ECO:0007669"/>
    <property type="project" value="InterPro"/>
</dbReference>
<dbReference type="GO" id="GO:0045926">
    <property type="term" value="P:negative regulation of growth"/>
    <property type="evidence" value="ECO:0007669"/>
    <property type="project" value="UniProtKB-ARBA"/>
</dbReference>
<dbReference type="GO" id="GO:0016788">
    <property type="term" value="F:hydrolase activity, acting on ester bonds"/>
    <property type="evidence" value="ECO:0007669"/>
    <property type="project" value="InterPro"/>
</dbReference>
<comment type="cofactor">
    <cofactor evidence="5">
        <name>Mg(2+)</name>
        <dbReference type="ChEBI" id="CHEBI:18420"/>
    </cofactor>
</comment>
<dbReference type="eggNOG" id="COG1848">
    <property type="taxonomic scope" value="Bacteria"/>
</dbReference>
<dbReference type="OrthoDB" id="128866at2"/>
<sequence length="142" mass="15905">MTSSLFPDVNVWLALTGETHEHSRPAQIWYGTLISETLLFCRMTQLGFLRILTNKTAMQADVKTNLQALRIYQQWIQTDGARYREEPDNMEAAFASIASTTASSPKLWNDAYLSAFAVTAGLRLVTFDRALARRTSGSILLS</sequence>
<dbReference type="STRING" id="401053.AciPR4_3302"/>
<keyword evidence="8" id="KW-1185">Reference proteome</keyword>
<keyword evidence="2 5" id="KW-0540">Nuclease</keyword>
<dbReference type="Pfam" id="PF01850">
    <property type="entry name" value="PIN"/>
    <property type="match status" value="1"/>
</dbReference>
<evidence type="ECO:0000256" key="4">
    <source>
        <dbReference type="ARBA" id="ARBA00022801"/>
    </source>
</evidence>
<name>E8V874_TERSS</name>
<dbReference type="GO" id="GO:0000287">
    <property type="term" value="F:magnesium ion binding"/>
    <property type="evidence" value="ECO:0007669"/>
    <property type="project" value="UniProtKB-UniRule"/>
</dbReference>
<feature type="binding site" evidence="5">
    <location>
        <position position="110"/>
    </location>
    <ligand>
        <name>Mg(2+)</name>
        <dbReference type="ChEBI" id="CHEBI:18420"/>
    </ligand>
</feature>
<organism evidence="7 8">
    <name type="scientific">Terriglobus saanensis (strain ATCC BAA-1853 / DSM 23119 / SP1PR4)</name>
    <dbReference type="NCBI Taxonomy" id="401053"/>
    <lineage>
        <taxon>Bacteria</taxon>
        <taxon>Pseudomonadati</taxon>
        <taxon>Acidobacteriota</taxon>
        <taxon>Terriglobia</taxon>
        <taxon>Terriglobales</taxon>
        <taxon>Acidobacteriaceae</taxon>
        <taxon>Terriglobus</taxon>
    </lineage>
</organism>
<feature type="binding site" evidence="5">
    <location>
        <position position="8"/>
    </location>
    <ligand>
        <name>Mg(2+)</name>
        <dbReference type="ChEBI" id="CHEBI:18420"/>
    </ligand>
</feature>
<dbReference type="AlphaFoldDB" id="E8V874"/>
<evidence type="ECO:0000256" key="1">
    <source>
        <dbReference type="ARBA" id="ARBA00022649"/>
    </source>
</evidence>
<keyword evidence="1 5" id="KW-1277">Toxin-antitoxin system</keyword>
<evidence type="ECO:0000256" key="2">
    <source>
        <dbReference type="ARBA" id="ARBA00022722"/>
    </source>
</evidence>
<dbReference type="InterPro" id="IPR002716">
    <property type="entry name" value="PIN_dom"/>
</dbReference>
<keyword evidence="5" id="KW-0460">Magnesium</keyword>
<evidence type="ECO:0000259" key="6">
    <source>
        <dbReference type="Pfam" id="PF01850"/>
    </source>
</evidence>
<keyword evidence="3 5" id="KW-0479">Metal-binding</keyword>
<evidence type="ECO:0000313" key="8">
    <source>
        <dbReference type="Proteomes" id="UP000006844"/>
    </source>
</evidence>
<dbReference type="NCBIfam" id="TIGR00028">
    <property type="entry name" value="Mtu_PIN_fam"/>
    <property type="match status" value="1"/>
</dbReference>
<dbReference type="InterPro" id="IPR006226">
    <property type="entry name" value="Mtu_PIN"/>
</dbReference>
<dbReference type="KEGG" id="tsa:AciPR4_3302"/>
<gene>
    <name evidence="5" type="primary">vapC</name>
    <name evidence="7" type="ordered locus">AciPR4_3302</name>
</gene>
<dbReference type="HOGENOM" id="CLU_146668_0_0_0"/>
<proteinExistence type="inferred from homology"/>
<dbReference type="RefSeq" id="WP_013569787.1">
    <property type="nucleotide sequence ID" value="NC_014963.1"/>
</dbReference>
<keyword evidence="5" id="KW-0800">Toxin</keyword>
<evidence type="ECO:0000256" key="3">
    <source>
        <dbReference type="ARBA" id="ARBA00022723"/>
    </source>
</evidence>
<dbReference type="SUPFAM" id="SSF88723">
    <property type="entry name" value="PIN domain-like"/>
    <property type="match status" value="1"/>
</dbReference>
<reference evidence="7 8" key="1">
    <citation type="journal article" date="2012" name="Stand. Genomic Sci.">
        <title>Complete genome sequence of Terriglobus saanensis type strain SP1PR4(T), an Acidobacteria from tundra soil.</title>
        <authorList>
            <person name="Rawat S.R."/>
            <person name="Mannisto M.K."/>
            <person name="Starovoytov V."/>
            <person name="Goodwin L."/>
            <person name="Nolan M."/>
            <person name="Hauser L."/>
            <person name="Land M."/>
            <person name="Davenport K.W."/>
            <person name="Woyke T."/>
            <person name="Haggblom M.M."/>
        </authorList>
    </citation>
    <scope>NUCLEOTIDE SEQUENCE</scope>
    <source>
        <strain evidence="8">ATCC BAA-1853 / DSM 23119 / SP1PR4</strain>
    </source>
</reference>
<evidence type="ECO:0000313" key="7">
    <source>
        <dbReference type="EMBL" id="ADV84056.1"/>
    </source>
</evidence>
<protein>
    <recommendedName>
        <fullName evidence="5">Ribonuclease VapC</fullName>
        <shortName evidence="5">RNase VapC</shortName>
        <ecNumber evidence="5">3.1.-.-</ecNumber>
    </recommendedName>
    <alternativeName>
        <fullName evidence="5">Toxin VapC</fullName>
    </alternativeName>
</protein>
<evidence type="ECO:0000256" key="5">
    <source>
        <dbReference type="HAMAP-Rule" id="MF_00265"/>
    </source>
</evidence>
<feature type="domain" description="PIN" evidence="6">
    <location>
        <begin position="6"/>
        <end position="133"/>
    </location>
</feature>
<dbReference type="InterPro" id="IPR022907">
    <property type="entry name" value="VapC_family"/>
</dbReference>
<dbReference type="Proteomes" id="UP000006844">
    <property type="component" value="Chromosome"/>
</dbReference>
<dbReference type="InterPro" id="IPR029060">
    <property type="entry name" value="PIN-like_dom_sf"/>
</dbReference>
<dbReference type="GO" id="GO:0090729">
    <property type="term" value="F:toxin activity"/>
    <property type="evidence" value="ECO:0007669"/>
    <property type="project" value="UniProtKB-KW"/>
</dbReference>
<dbReference type="EC" id="3.1.-.-" evidence="5"/>
<comment type="function">
    <text evidence="5">Toxic component of a toxin-antitoxin (TA) system. An RNase.</text>
</comment>
<dbReference type="HAMAP" id="MF_00265">
    <property type="entry name" value="VapC_Nob1"/>
    <property type="match status" value="1"/>
</dbReference>
<comment type="similarity">
    <text evidence="5">Belongs to the PINc/VapC protein family.</text>
</comment>